<dbReference type="PANTHER" id="PTHR31170">
    <property type="entry name" value="BNAC04G53230D PROTEIN"/>
    <property type="match status" value="1"/>
</dbReference>
<evidence type="ECO:0000313" key="1">
    <source>
        <dbReference type="EMBL" id="TQE05368.1"/>
    </source>
</evidence>
<reference evidence="1 2" key="1">
    <citation type="journal article" date="2019" name="G3 (Bethesda)">
        <title>Sequencing of a Wild Apple (Malus baccata) Genome Unravels the Differences Between Cultivated and Wild Apple Species Regarding Disease Resistance and Cold Tolerance.</title>
        <authorList>
            <person name="Chen X."/>
        </authorList>
    </citation>
    <scope>NUCLEOTIDE SEQUENCE [LARGE SCALE GENOMIC DNA]</scope>
    <source>
        <strain evidence="2">cv. Shandingzi</strain>
        <tissue evidence="1">Leaves</tissue>
    </source>
</reference>
<dbReference type="PANTHER" id="PTHR31170:SF17">
    <property type="match status" value="1"/>
</dbReference>
<proteinExistence type="predicted"/>
<dbReference type="Proteomes" id="UP000315295">
    <property type="component" value="Unassembled WGS sequence"/>
</dbReference>
<dbReference type="STRING" id="106549.A0A540N2S8"/>
<keyword evidence="2" id="KW-1185">Reference proteome</keyword>
<comment type="caution">
    <text evidence="1">The sequence shown here is derived from an EMBL/GenBank/DDBJ whole genome shotgun (WGS) entry which is preliminary data.</text>
</comment>
<name>A0A540N2S8_MALBA</name>
<sequence>MAANNGRRNEYEALASSVQGRFQQQSPLRAQHSIFRVPNVLRNGNDKVYVPELLSIGPLHRGLNLQTLERIKSWSLLCLLERNPTPNTGLHHFVKAIKDIEQNCRDCYEEQTDLSTIRPASGLHLHFSRRLVYVCNKSNCWHVCML</sequence>
<dbReference type="EMBL" id="VIEB01000123">
    <property type="protein sequence ID" value="TQE05368.1"/>
    <property type="molecule type" value="Genomic_DNA"/>
</dbReference>
<dbReference type="Pfam" id="PF03140">
    <property type="entry name" value="DUF247"/>
    <property type="match status" value="1"/>
</dbReference>
<organism evidence="1 2">
    <name type="scientific">Malus baccata</name>
    <name type="common">Siberian crab apple</name>
    <name type="synonym">Pyrus baccata</name>
    <dbReference type="NCBI Taxonomy" id="106549"/>
    <lineage>
        <taxon>Eukaryota</taxon>
        <taxon>Viridiplantae</taxon>
        <taxon>Streptophyta</taxon>
        <taxon>Embryophyta</taxon>
        <taxon>Tracheophyta</taxon>
        <taxon>Spermatophyta</taxon>
        <taxon>Magnoliopsida</taxon>
        <taxon>eudicotyledons</taxon>
        <taxon>Gunneridae</taxon>
        <taxon>Pentapetalae</taxon>
        <taxon>rosids</taxon>
        <taxon>fabids</taxon>
        <taxon>Rosales</taxon>
        <taxon>Rosaceae</taxon>
        <taxon>Amygdaloideae</taxon>
        <taxon>Maleae</taxon>
        <taxon>Malus</taxon>
    </lineage>
</organism>
<gene>
    <name evidence="1" type="ORF">C1H46_008958</name>
</gene>
<accession>A0A540N2S8</accession>
<evidence type="ECO:0000313" key="2">
    <source>
        <dbReference type="Proteomes" id="UP000315295"/>
    </source>
</evidence>
<protein>
    <submittedName>
        <fullName evidence="1">Uncharacterized protein</fullName>
    </submittedName>
</protein>
<dbReference type="AlphaFoldDB" id="A0A540N2S8"/>
<dbReference type="InterPro" id="IPR004158">
    <property type="entry name" value="DUF247_pln"/>
</dbReference>